<keyword evidence="2" id="KW-1185">Reference proteome</keyword>
<protein>
    <submittedName>
        <fullName evidence="1">Uncharacterized protein</fullName>
    </submittedName>
</protein>
<evidence type="ECO:0000313" key="2">
    <source>
        <dbReference type="Proteomes" id="UP000676967"/>
    </source>
</evidence>
<evidence type="ECO:0000313" key="1">
    <source>
        <dbReference type="EMBL" id="BCJ48262.1"/>
    </source>
</evidence>
<dbReference type="Proteomes" id="UP000676967">
    <property type="component" value="Chromosome"/>
</dbReference>
<accession>A0ABN6CSZ8</accession>
<dbReference type="EMBL" id="AP023356">
    <property type="protein sequence ID" value="BCJ48262.1"/>
    <property type="molecule type" value="Genomic_DNA"/>
</dbReference>
<gene>
    <name evidence="1" type="ORF">Aiant_89190</name>
</gene>
<proteinExistence type="predicted"/>
<organism evidence="1 2">
    <name type="scientific">Actinoplanes ianthinogenes</name>
    <dbReference type="NCBI Taxonomy" id="122358"/>
    <lineage>
        <taxon>Bacteria</taxon>
        <taxon>Bacillati</taxon>
        <taxon>Actinomycetota</taxon>
        <taxon>Actinomycetes</taxon>
        <taxon>Micromonosporales</taxon>
        <taxon>Micromonosporaceae</taxon>
        <taxon>Actinoplanes</taxon>
    </lineage>
</organism>
<sequence length="129" mass="14222">MTPAYDALEGALRAITFAQTGGAPELYEAAARRVIDALDRIGADQEFFGRFGGAGTPVSEDQWRQVQELLGDGLLDVMSRINYIPPPEARELLAEARQLVDEFREQRSEVPSEVVEDCRAGLRVQPDST</sequence>
<name>A0ABN6CSZ8_9ACTN</name>
<dbReference type="RefSeq" id="WP_189330569.1">
    <property type="nucleotide sequence ID" value="NZ_AP023356.1"/>
</dbReference>
<reference evidence="1 2" key="1">
    <citation type="submission" date="2020-08" db="EMBL/GenBank/DDBJ databases">
        <title>Whole genome shotgun sequence of Actinoplanes ianthinogenes NBRC 13996.</title>
        <authorList>
            <person name="Komaki H."/>
            <person name="Tamura T."/>
        </authorList>
    </citation>
    <scope>NUCLEOTIDE SEQUENCE [LARGE SCALE GENOMIC DNA]</scope>
    <source>
        <strain evidence="1 2">NBRC 13996</strain>
    </source>
</reference>